<keyword evidence="7 13" id="KW-0378">Hydrolase</keyword>
<organism evidence="17 18">
    <name type="scientific">Stylonychia lemnae</name>
    <name type="common">Ciliate</name>
    <dbReference type="NCBI Taxonomy" id="5949"/>
    <lineage>
        <taxon>Eukaryota</taxon>
        <taxon>Sar</taxon>
        <taxon>Alveolata</taxon>
        <taxon>Ciliophora</taxon>
        <taxon>Intramacronucleata</taxon>
        <taxon>Spirotrichea</taxon>
        <taxon>Stichotrichia</taxon>
        <taxon>Sporadotrichida</taxon>
        <taxon>Oxytrichidae</taxon>
        <taxon>Stylonychinae</taxon>
        <taxon>Stylonychia</taxon>
    </lineage>
</organism>
<keyword evidence="14" id="KW-0479">Metal-binding</keyword>
<keyword evidence="10" id="KW-0175">Coiled coil</keyword>
<evidence type="ECO:0000256" key="13">
    <source>
        <dbReference type="PIRNR" id="PIRNR037239"/>
    </source>
</evidence>
<evidence type="ECO:0000256" key="15">
    <source>
        <dbReference type="SAM" id="MobiDB-lite"/>
    </source>
</evidence>
<dbReference type="PIRSF" id="PIRSF037239">
    <property type="entry name" value="Exonuclease_Xrn2"/>
    <property type="match status" value="1"/>
</dbReference>
<feature type="region of interest" description="Disordered" evidence="15">
    <location>
        <begin position="1089"/>
        <end position="1125"/>
    </location>
</feature>
<dbReference type="GO" id="GO:0005634">
    <property type="term" value="C:nucleus"/>
    <property type="evidence" value="ECO:0007669"/>
    <property type="project" value="UniProtKB-SubCell"/>
</dbReference>
<feature type="domain" description="CCHC-type" evidence="16">
    <location>
        <begin position="253"/>
        <end position="268"/>
    </location>
</feature>
<proteinExistence type="inferred from homology"/>
<dbReference type="GO" id="GO:0006397">
    <property type="term" value="P:mRNA processing"/>
    <property type="evidence" value="ECO:0007669"/>
    <property type="project" value="UniProtKB-UniRule"/>
</dbReference>
<feature type="compositionally biased region" description="Low complexity" evidence="15">
    <location>
        <begin position="899"/>
        <end position="968"/>
    </location>
</feature>
<protein>
    <recommendedName>
        <fullName evidence="13">5'-3' exoribonuclease</fullName>
        <ecNumber evidence="13">3.1.13.-</ecNumber>
    </recommendedName>
</protein>
<dbReference type="PANTHER" id="PTHR12341">
    <property type="entry name" value="5'-&gt;3' EXORIBONUCLEASE"/>
    <property type="match status" value="1"/>
</dbReference>
<dbReference type="Gene3D" id="1.25.40.1050">
    <property type="match status" value="1"/>
</dbReference>
<keyword evidence="8 13" id="KW-0269">Exonuclease</keyword>
<evidence type="ECO:0000256" key="11">
    <source>
        <dbReference type="ARBA" id="ARBA00023163"/>
    </source>
</evidence>
<accession>A0A078A6J2</accession>
<evidence type="ECO:0000256" key="7">
    <source>
        <dbReference type="ARBA" id="ARBA00022801"/>
    </source>
</evidence>
<feature type="compositionally biased region" description="Low complexity" evidence="15">
    <location>
        <begin position="1000"/>
        <end position="1058"/>
    </location>
</feature>
<feature type="region of interest" description="Disordered" evidence="15">
    <location>
        <begin position="395"/>
        <end position="476"/>
    </location>
</feature>
<dbReference type="GO" id="GO:0004534">
    <property type="term" value="F:5'-3' RNA exonuclease activity"/>
    <property type="evidence" value="ECO:0007669"/>
    <property type="project" value="UniProtKB-UniRule"/>
</dbReference>
<dbReference type="Pfam" id="PF03159">
    <property type="entry name" value="XRN_N"/>
    <property type="match status" value="2"/>
</dbReference>
<feature type="compositionally biased region" description="Low complexity" evidence="15">
    <location>
        <begin position="423"/>
        <end position="437"/>
    </location>
</feature>
<keyword evidence="12" id="KW-0539">Nucleus</keyword>
<name>A0A078A6J2_STYLE</name>
<evidence type="ECO:0000313" key="17">
    <source>
        <dbReference type="EMBL" id="CDW77829.1"/>
    </source>
</evidence>
<keyword evidence="6 13" id="KW-0540">Nuclease</keyword>
<comment type="function">
    <text evidence="13">Possesses 5'-&gt;3' exoribonuclease activity. May promote termination of transcription by RNA polymerase II.</text>
</comment>
<dbReference type="FunFam" id="3.40.50.12390:FF:000005">
    <property type="entry name" value="5'-3' exoribonuclease 2"/>
    <property type="match status" value="1"/>
</dbReference>
<feature type="compositionally biased region" description="Basic and acidic residues" evidence="15">
    <location>
        <begin position="881"/>
        <end position="898"/>
    </location>
</feature>
<evidence type="ECO:0000256" key="9">
    <source>
        <dbReference type="ARBA" id="ARBA00023015"/>
    </source>
</evidence>
<feature type="compositionally biased region" description="Low complexity" evidence="15">
    <location>
        <begin position="401"/>
        <end position="411"/>
    </location>
</feature>
<keyword evidence="18" id="KW-1185">Reference proteome</keyword>
<dbReference type="OrthoDB" id="372487at2759"/>
<dbReference type="PROSITE" id="PS50158">
    <property type="entry name" value="ZF_CCHC"/>
    <property type="match status" value="1"/>
</dbReference>
<evidence type="ECO:0000256" key="1">
    <source>
        <dbReference type="ARBA" id="ARBA00004123"/>
    </source>
</evidence>
<evidence type="ECO:0000256" key="8">
    <source>
        <dbReference type="ARBA" id="ARBA00022839"/>
    </source>
</evidence>
<evidence type="ECO:0000256" key="4">
    <source>
        <dbReference type="ARBA" id="ARBA00022552"/>
    </source>
</evidence>
<keyword evidence="5 13" id="KW-0507">mRNA processing</keyword>
<dbReference type="GO" id="GO:0003723">
    <property type="term" value="F:RNA binding"/>
    <property type="evidence" value="ECO:0007669"/>
    <property type="project" value="TreeGrafter"/>
</dbReference>
<dbReference type="OMA" id="TATQQWQ"/>
<feature type="compositionally biased region" description="Gly residues" evidence="15">
    <location>
        <begin position="412"/>
        <end position="422"/>
    </location>
</feature>
<evidence type="ECO:0000256" key="14">
    <source>
        <dbReference type="PROSITE-ProRule" id="PRU00047"/>
    </source>
</evidence>
<dbReference type="Pfam" id="PF17846">
    <property type="entry name" value="XRN_M"/>
    <property type="match status" value="1"/>
</dbReference>
<dbReference type="InterPro" id="IPR027073">
    <property type="entry name" value="5_3_exoribonuclease"/>
</dbReference>
<feature type="compositionally biased region" description="Polar residues" evidence="15">
    <location>
        <begin position="988"/>
        <end position="999"/>
    </location>
</feature>
<dbReference type="PANTHER" id="PTHR12341:SF41">
    <property type="entry name" value="5'-3' EXORIBONUCLEASE 2"/>
    <property type="match status" value="1"/>
</dbReference>
<dbReference type="InterPro" id="IPR017151">
    <property type="entry name" value="Xrn2/3/4"/>
</dbReference>
<dbReference type="EMBL" id="CCKQ01006512">
    <property type="protein sequence ID" value="CDW77829.1"/>
    <property type="molecule type" value="Genomic_DNA"/>
</dbReference>
<keyword evidence="9" id="KW-0805">Transcription regulation</keyword>
<keyword evidence="14" id="KW-0862">Zinc</keyword>
<sequence length="1125" mass="130897">MGVPAFFRWLSVRYPKVVMDALTEDELEYMYSDFKKQGGDPNEIDLLEGDLDGEIQKKIKDNNLEHDNLYLDMNGIIHPCAHPQDKPQPTCENGVAPRAKMNQQRSRRFRGALDTEEREIREEEIKSKWAREGIKFSEREPDSEKFDQNVITPGTEFMWRLSKALQYYVLERIQTDDLWRNIKVVFSDASIPGEGEHKILDFIRSQRLAPGYDPNTRHCIYGADADLIMLGLSTHEPHFSILREAFQMDSDKKCSHCGQQGHLNSECKTNPDNQTAKVQLSKTVKFQFVKLNVVREYLFLEFKDLQLPFTFDFERIVDDFVFLCFFVGNDFLPHLPSLHIREGALDAILVIYKNLLPSLGDYLTKNGEIEFSKVDIVFNDIAKIEEESFRVKKQNEERYTQRQAQNAANGSNGRGGRGGYQQRGGYQNRGNQQQRPNNHIKFDDPKPDQAVELKPSSAVKEDEAKPQAVAEEQKDETIEQFESRQIQEIGKLQQQLSEDELNKLASEKMKEIVKKLLNEKSKIMADSYVDRVQFGTEGWKLRYYQEKFHIDETDFQEFTQKIKQAYIEGLQWVYSYYYKGCISWYWFYPYHYAPFASDLVNCDRVVIKFEMGEPASPFEQLMAVMPKQSAHCLPQCYRHLLSSPDSEIIDFYPINFKLDINGARYAWMGVNLLPFIDRQRLIRAMRKADGSGQKLLPIEAERNRKGQVMLFFHKEDKSESALQQTLLKHVGSNLELFSCYERKDQIAGTIRIIKVAAQIGQNLAKPLNKYDVQDIKDNQVYQIAYESSEYKMHLTKLLEGVKHQQKEVEDFEIYHVNRRFFNGENAVRMLERILGIDASVSAIYRPQGYVNNHSTYGQAREVRPGQSVEEYQQNMLGKRGQRDYQNEDGGHHQNKRYESNYGGNNNYNSSSRSNNSHYSNSNNNSSGGYQGRHNSNYGYQQSQNYQHGNQGSYNQYNPQHQQQTYTQQPEQQLNNYNHINYNIHHRNQSSSRGYGNEQLSSYQSNQSQSYSQQYQGHSRHQQQSSGHYYYNSNGGHQNDGQTSNQYYNQQSQQQQNYASDQNVLLQPQAQQQPTQQPNQLLNLLTQLQQTQQRGQNSNMSQYQQQQQQNNNNGGRSQNRFSGFQD</sequence>
<keyword evidence="3" id="KW-0806">Transcription termination</keyword>
<feature type="compositionally biased region" description="Basic and acidic residues" evidence="15">
    <location>
        <begin position="440"/>
        <end position="451"/>
    </location>
</feature>
<dbReference type="Proteomes" id="UP000039865">
    <property type="component" value="Unassembled WGS sequence"/>
</dbReference>
<dbReference type="InterPro" id="IPR041412">
    <property type="entry name" value="Xrn1_helical"/>
</dbReference>
<keyword evidence="11" id="KW-0804">Transcription</keyword>
<dbReference type="InParanoid" id="A0A078A6J2"/>
<evidence type="ECO:0000256" key="5">
    <source>
        <dbReference type="ARBA" id="ARBA00022664"/>
    </source>
</evidence>
<feature type="region of interest" description="Disordered" evidence="15">
    <location>
        <begin position="986"/>
        <end position="1058"/>
    </location>
</feature>
<dbReference type="Gene3D" id="3.40.50.12390">
    <property type="match status" value="2"/>
</dbReference>
<evidence type="ECO:0000256" key="2">
    <source>
        <dbReference type="ARBA" id="ARBA00006994"/>
    </source>
</evidence>
<dbReference type="InterPro" id="IPR004859">
    <property type="entry name" value="Xrn1_N"/>
</dbReference>
<comment type="similarity">
    <text evidence="2 13">Belongs to the 5'-3' exonuclease family. XRN2/RAT1 subfamily.</text>
</comment>
<dbReference type="FunCoup" id="A0A078A6J2">
    <property type="interactions" value="551"/>
</dbReference>
<feature type="compositionally biased region" description="Low complexity" evidence="15">
    <location>
        <begin position="1089"/>
        <end position="1118"/>
    </location>
</feature>
<evidence type="ECO:0000256" key="3">
    <source>
        <dbReference type="ARBA" id="ARBA00022472"/>
    </source>
</evidence>
<feature type="region of interest" description="Disordered" evidence="15">
    <location>
        <begin position="881"/>
        <end position="968"/>
    </location>
</feature>
<dbReference type="GO" id="GO:0006364">
    <property type="term" value="P:rRNA processing"/>
    <property type="evidence" value="ECO:0007669"/>
    <property type="project" value="UniProtKB-KW"/>
</dbReference>
<reference evidence="17 18" key="1">
    <citation type="submission" date="2014-06" db="EMBL/GenBank/DDBJ databases">
        <authorList>
            <person name="Swart Estienne"/>
        </authorList>
    </citation>
    <scope>NUCLEOTIDE SEQUENCE [LARGE SCALE GENOMIC DNA]</scope>
    <source>
        <strain evidence="17 18">130c</strain>
    </source>
</reference>
<evidence type="ECO:0000256" key="6">
    <source>
        <dbReference type="ARBA" id="ARBA00022722"/>
    </source>
</evidence>
<dbReference type="GO" id="GO:0008270">
    <property type="term" value="F:zinc ion binding"/>
    <property type="evidence" value="ECO:0007669"/>
    <property type="project" value="UniProtKB-KW"/>
</dbReference>
<dbReference type="EC" id="3.1.13.-" evidence="13"/>
<dbReference type="GO" id="GO:0000956">
    <property type="term" value="P:nuclear-transcribed mRNA catabolic process"/>
    <property type="evidence" value="ECO:0007669"/>
    <property type="project" value="TreeGrafter"/>
</dbReference>
<evidence type="ECO:0000256" key="12">
    <source>
        <dbReference type="ARBA" id="ARBA00023242"/>
    </source>
</evidence>
<keyword evidence="4" id="KW-0698">rRNA processing</keyword>
<evidence type="ECO:0000256" key="10">
    <source>
        <dbReference type="ARBA" id="ARBA00023054"/>
    </source>
</evidence>
<evidence type="ECO:0000259" key="16">
    <source>
        <dbReference type="PROSITE" id="PS50158"/>
    </source>
</evidence>
<keyword evidence="14" id="KW-0863">Zinc-finger</keyword>
<gene>
    <name evidence="17" type="primary">Contig3690.g3937</name>
    <name evidence="17" type="ORF">STYLEM_6795</name>
</gene>
<dbReference type="CDD" id="cd18673">
    <property type="entry name" value="PIN_XRN1-2-like"/>
    <property type="match status" value="1"/>
</dbReference>
<dbReference type="GO" id="GO:0006353">
    <property type="term" value="P:DNA-templated transcription termination"/>
    <property type="evidence" value="ECO:0007669"/>
    <property type="project" value="UniProtKB-KW"/>
</dbReference>
<dbReference type="AlphaFoldDB" id="A0A078A6J2"/>
<feature type="compositionally biased region" description="Basic and acidic residues" evidence="15">
    <location>
        <begin position="459"/>
        <end position="476"/>
    </location>
</feature>
<comment type="subcellular location">
    <subcellularLocation>
        <location evidence="1">Nucleus</location>
    </subcellularLocation>
</comment>
<dbReference type="InterPro" id="IPR001878">
    <property type="entry name" value="Znf_CCHC"/>
</dbReference>
<evidence type="ECO:0000313" key="18">
    <source>
        <dbReference type="Proteomes" id="UP000039865"/>
    </source>
</evidence>